<reference evidence="2" key="1">
    <citation type="submission" date="2021-02" db="EMBL/GenBank/DDBJ databases">
        <authorList>
            <person name="Dougan E. K."/>
            <person name="Rhodes N."/>
            <person name="Thang M."/>
            <person name="Chan C."/>
        </authorList>
    </citation>
    <scope>NUCLEOTIDE SEQUENCE</scope>
</reference>
<dbReference type="Proteomes" id="UP000601435">
    <property type="component" value="Unassembled WGS sequence"/>
</dbReference>
<evidence type="ECO:0000313" key="3">
    <source>
        <dbReference type="Proteomes" id="UP000601435"/>
    </source>
</evidence>
<name>A0A812X816_9DINO</name>
<accession>A0A812X816</accession>
<gene>
    <name evidence="2" type="ORF">SNEC2469_LOCUS20568</name>
</gene>
<dbReference type="AlphaFoldDB" id="A0A812X816"/>
<feature type="transmembrane region" description="Helical" evidence="1">
    <location>
        <begin position="33"/>
        <end position="52"/>
    </location>
</feature>
<dbReference type="EMBL" id="CAJNJA010035914">
    <property type="protein sequence ID" value="CAE7713241.1"/>
    <property type="molecule type" value="Genomic_DNA"/>
</dbReference>
<evidence type="ECO:0000313" key="2">
    <source>
        <dbReference type="EMBL" id="CAE7713241.1"/>
    </source>
</evidence>
<keyword evidence="1" id="KW-1133">Transmembrane helix</keyword>
<keyword evidence="1" id="KW-0812">Transmembrane</keyword>
<comment type="caution">
    <text evidence="2">The sequence shown here is derived from an EMBL/GenBank/DDBJ whole genome shotgun (WGS) entry which is preliminary data.</text>
</comment>
<organism evidence="2 3">
    <name type="scientific">Symbiodinium necroappetens</name>
    <dbReference type="NCBI Taxonomy" id="1628268"/>
    <lineage>
        <taxon>Eukaryota</taxon>
        <taxon>Sar</taxon>
        <taxon>Alveolata</taxon>
        <taxon>Dinophyceae</taxon>
        <taxon>Suessiales</taxon>
        <taxon>Symbiodiniaceae</taxon>
        <taxon>Symbiodinium</taxon>
    </lineage>
</organism>
<keyword evidence="1" id="KW-0472">Membrane</keyword>
<sequence>MSSSPDTEPESEGGRPFLHAGILKASAKVCYKGVFFFCLVDGFVLVIFLSCLPKIMSDSSGWAGPCFSYGFHCFMQWVERDRGPGRVRRLLQSSAYEDLDAR</sequence>
<protein>
    <submittedName>
        <fullName evidence="2">Uncharacterized protein</fullName>
    </submittedName>
</protein>
<evidence type="ECO:0000256" key="1">
    <source>
        <dbReference type="SAM" id="Phobius"/>
    </source>
</evidence>
<keyword evidence="3" id="KW-1185">Reference proteome</keyword>
<proteinExistence type="predicted"/>